<dbReference type="EMBL" id="ML994637">
    <property type="protein sequence ID" value="KAF2184551.1"/>
    <property type="molecule type" value="Genomic_DNA"/>
</dbReference>
<accession>A0A6A6DXY4</accession>
<organism evidence="2 3">
    <name type="scientific">Zopfia rhizophila CBS 207.26</name>
    <dbReference type="NCBI Taxonomy" id="1314779"/>
    <lineage>
        <taxon>Eukaryota</taxon>
        <taxon>Fungi</taxon>
        <taxon>Dikarya</taxon>
        <taxon>Ascomycota</taxon>
        <taxon>Pezizomycotina</taxon>
        <taxon>Dothideomycetes</taxon>
        <taxon>Dothideomycetes incertae sedis</taxon>
        <taxon>Zopfiaceae</taxon>
        <taxon>Zopfia</taxon>
    </lineage>
</organism>
<reference evidence="2" key="1">
    <citation type="journal article" date="2020" name="Stud. Mycol.">
        <title>101 Dothideomycetes genomes: a test case for predicting lifestyles and emergence of pathogens.</title>
        <authorList>
            <person name="Haridas S."/>
            <person name="Albert R."/>
            <person name="Binder M."/>
            <person name="Bloem J."/>
            <person name="Labutti K."/>
            <person name="Salamov A."/>
            <person name="Andreopoulos B."/>
            <person name="Baker S."/>
            <person name="Barry K."/>
            <person name="Bills G."/>
            <person name="Bluhm B."/>
            <person name="Cannon C."/>
            <person name="Castanera R."/>
            <person name="Culley D."/>
            <person name="Daum C."/>
            <person name="Ezra D."/>
            <person name="Gonzalez J."/>
            <person name="Henrissat B."/>
            <person name="Kuo A."/>
            <person name="Liang C."/>
            <person name="Lipzen A."/>
            <person name="Lutzoni F."/>
            <person name="Magnuson J."/>
            <person name="Mondo S."/>
            <person name="Nolan M."/>
            <person name="Ohm R."/>
            <person name="Pangilinan J."/>
            <person name="Park H.-J."/>
            <person name="Ramirez L."/>
            <person name="Alfaro M."/>
            <person name="Sun H."/>
            <person name="Tritt A."/>
            <person name="Yoshinaga Y."/>
            <person name="Zwiers L.-H."/>
            <person name="Turgeon B."/>
            <person name="Goodwin S."/>
            <person name="Spatafora J."/>
            <person name="Crous P."/>
            <person name="Grigoriev I."/>
        </authorList>
    </citation>
    <scope>NUCLEOTIDE SEQUENCE</scope>
    <source>
        <strain evidence="2">CBS 207.26</strain>
    </source>
</reference>
<dbReference type="AlphaFoldDB" id="A0A6A6DXY4"/>
<dbReference type="OrthoDB" id="5865767at2759"/>
<evidence type="ECO:0000256" key="1">
    <source>
        <dbReference type="SAM" id="MobiDB-lite"/>
    </source>
</evidence>
<protein>
    <submittedName>
        <fullName evidence="2">Uncharacterized protein</fullName>
    </submittedName>
</protein>
<proteinExistence type="predicted"/>
<dbReference type="Proteomes" id="UP000800200">
    <property type="component" value="Unassembled WGS sequence"/>
</dbReference>
<evidence type="ECO:0000313" key="3">
    <source>
        <dbReference type="Proteomes" id="UP000800200"/>
    </source>
</evidence>
<name>A0A6A6DXY4_9PEZI</name>
<gene>
    <name evidence="2" type="ORF">K469DRAFT_688568</name>
</gene>
<keyword evidence="3" id="KW-1185">Reference proteome</keyword>
<feature type="region of interest" description="Disordered" evidence="1">
    <location>
        <begin position="35"/>
        <end position="54"/>
    </location>
</feature>
<sequence>MGELIKVVKPDNDLLLCGLTAGHLLDHQIDQLDETLSSGDSSDSRKEGSGSDEAIVSAAVKPHMSSSIREESRSKNSAGGITWVAIGTNSSTSFSKKALDRDWVLIENIEETCRQNFAFRTRLERRYILSAVVSEVKKSVRDTKSSQIVKIRSNDAVKTGIIQVYHQQYYYQTGETLSKFIQCHYKRLLVNLPIGSSGSWVVNNENLQVYGHVIAEDPLGDLLVVPMRDVLNDIKETLGAKSVEIARLDDIETILEFTDLGPPKETCRCCFSTEHVSSECKGESIVDDIVEVLSRVRTPDRSLTKLNLDKLATAWSDEESAYWTGSTGAKNSRYRSEMSQKAQAIRSWRQSTQDWKAS</sequence>
<evidence type="ECO:0000313" key="2">
    <source>
        <dbReference type="EMBL" id="KAF2184551.1"/>
    </source>
</evidence>